<evidence type="ECO:0000313" key="10">
    <source>
        <dbReference type="Proteomes" id="UP000197424"/>
    </source>
</evidence>
<dbReference type="PIRSF" id="PIRSF000193">
    <property type="entry name" value="Pyrrol-5-carb_rd"/>
    <property type="match status" value="1"/>
</dbReference>
<feature type="domain" description="Pyrroline-5-carboxylate reductase dimerisation" evidence="8">
    <location>
        <begin position="158"/>
        <end position="262"/>
    </location>
</feature>
<dbReference type="Proteomes" id="UP000197424">
    <property type="component" value="Chromosome"/>
</dbReference>
<comment type="similarity">
    <text evidence="1 4">Belongs to the pyrroline-5-carboxylate reductase family.</text>
</comment>
<comment type="subcellular location">
    <subcellularLocation>
        <location evidence="4">Cytoplasm</location>
    </subcellularLocation>
</comment>
<accession>A0A248LEP5</accession>
<name>A0A248LEP5_9NEIS</name>
<dbReference type="Gene3D" id="3.40.50.720">
    <property type="entry name" value="NAD(P)-binding Rossmann-like Domain"/>
    <property type="match status" value="1"/>
</dbReference>
<dbReference type="SUPFAM" id="SSF48179">
    <property type="entry name" value="6-phosphogluconate dehydrogenase C-terminal domain-like"/>
    <property type="match status" value="1"/>
</dbReference>
<dbReference type="InterPro" id="IPR000304">
    <property type="entry name" value="Pyrroline-COOH_reductase"/>
</dbReference>
<dbReference type="PANTHER" id="PTHR11645:SF0">
    <property type="entry name" value="PYRROLINE-5-CARBOXYLATE REDUCTASE 3"/>
    <property type="match status" value="1"/>
</dbReference>
<comment type="catalytic activity">
    <reaction evidence="4">
        <text>L-proline + NAD(+) = (S)-1-pyrroline-5-carboxylate + NADH + 2 H(+)</text>
        <dbReference type="Rhea" id="RHEA:14105"/>
        <dbReference type="ChEBI" id="CHEBI:15378"/>
        <dbReference type="ChEBI" id="CHEBI:17388"/>
        <dbReference type="ChEBI" id="CHEBI:57540"/>
        <dbReference type="ChEBI" id="CHEBI:57945"/>
        <dbReference type="ChEBI" id="CHEBI:60039"/>
        <dbReference type="EC" id="1.5.1.2"/>
    </reaction>
</comment>
<dbReference type="InterPro" id="IPR029036">
    <property type="entry name" value="P5CR_dimer"/>
</dbReference>
<dbReference type="InterPro" id="IPR036291">
    <property type="entry name" value="NAD(P)-bd_dom_sf"/>
</dbReference>
<evidence type="ECO:0000259" key="8">
    <source>
        <dbReference type="Pfam" id="PF14748"/>
    </source>
</evidence>
<dbReference type="AlphaFoldDB" id="A0A248LEP5"/>
<dbReference type="Gene3D" id="1.10.3730.10">
    <property type="entry name" value="ProC C-terminal domain-like"/>
    <property type="match status" value="1"/>
</dbReference>
<dbReference type="UniPathway" id="UPA00098">
    <property type="reaction ID" value="UER00361"/>
</dbReference>
<dbReference type="EC" id="1.5.1.2" evidence="4 5"/>
<keyword evidence="4" id="KW-0963">Cytoplasm</keyword>
<organism evidence="9 10">
    <name type="scientific">Laribacter hongkongensis</name>
    <dbReference type="NCBI Taxonomy" id="168471"/>
    <lineage>
        <taxon>Bacteria</taxon>
        <taxon>Pseudomonadati</taxon>
        <taxon>Pseudomonadota</taxon>
        <taxon>Betaproteobacteria</taxon>
        <taxon>Neisseriales</taxon>
        <taxon>Aquaspirillaceae</taxon>
        <taxon>Laribacter</taxon>
    </lineage>
</organism>
<dbReference type="Pfam" id="PF14748">
    <property type="entry name" value="P5CR_dimer"/>
    <property type="match status" value="1"/>
</dbReference>
<evidence type="ECO:0000256" key="3">
    <source>
        <dbReference type="ARBA" id="ARBA00023002"/>
    </source>
</evidence>
<keyword evidence="4" id="KW-0028">Amino-acid biosynthesis</keyword>
<comment type="catalytic activity">
    <reaction evidence="4">
        <text>L-proline + NADP(+) = (S)-1-pyrroline-5-carboxylate + NADPH + 2 H(+)</text>
        <dbReference type="Rhea" id="RHEA:14109"/>
        <dbReference type="ChEBI" id="CHEBI:15378"/>
        <dbReference type="ChEBI" id="CHEBI:17388"/>
        <dbReference type="ChEBI" id="CHEBI:57783"/>
        <dbReference type="ChEBI" id="CHEBI:58349"/>
        <dbReference type="ChEBI" id="CHEBI:60039"/>
        <dbReference type="EC" id="1.5.1.2"/>
    </reaction>
</comment>
<dbReference type="GO" id="GO:0055129">
    <property type="term" value="P:L-proline biosynthetic process"/>
    <property type="evidence" value="ECO:0007669"/>
    <property type="project" value="UniProtKB-UniRule"/>
</dbReference>
<evidence type="ECO:0000259" key="7">
    <source>
        <dbReference type="Pfam" id="PF03807"/>
    </source>
</evidence>
<protein>
    <recommendedName>
        <fullName evidence="4 5">Pyrroline-5-carboxylate reductase</fullName>
        <shortName evidence="4">P5C reductase</shortName>
        <shortName evidence="4">P5CR</shortName>
        <ecNumber evidence="4 5">1.5.1.2</ecNumber>
    </recommendedName>
    <alternativeName>
        <fullName evidence="4">PCA reductase</fullName>
    </alternativeName>
</protein>
<evidence type="ECO:0000256" key="6">
    <source>
        <dbReference type="PIRSR" id="PIRSR000193-1"/>
    </source>
</evidence>
<dbReference type="InterPro" id="IPR028939">
    <property type="entry name" value="P5C_Rdtase_cat_N"/>
</dbReference>
<evidence type="ECO:0000256" key="2">
    <source>
        <dbReference type="ARBA" id="ARBA00022857"/>
    </source>
</evidence>
<keyword evidence="3 4" id="KW-0560">Oxidoreductase</keyword>
<dbReference type="GO" id="GO:0004735">
    <property type="term" value="F:pyrroline-5-carboxylate reductase activity"/>
    <property type="evidence" value="ECO:0007669"/>
    <property type="project" value="UniProtKB-UniRule"/>
</dbReference>
<dbReference type="EMBL" id="CP022115">
    <property type="protein sequence ID" value="ASJ22866.1"/>
    <property type="molecule type" value="Genomic_DNA"/>
</dbReference>
<proteinExistence type="inferred from homology"/>
<evidence type="ECO:0000256" key="4">
    <source>
        <dbReference type="HAMAP-Rule" id="MF_01925"/>
    </source>
</evidence>
<evidence type="ECO:0000313" key="9">
    <source>
        <dbReference type="EMBL" id="ASJ22866.1"/>
    </source>
</evidence>
<dbReference type="HAMAP" id="MF_01925">
    <property type="entry name" value="P5C_reductase"/>
    <property type="match status" value="1"/>
</dbReference>
<dbReference type="FunFam" id="1.10.3730.10:FF:000001">
    <property type="entry name" value="Pyrroline-5-carboxylate reductase"/>
    <property type="match status" value="1"/>
</dbReference>
<sequence>MMDITFIGGGNMATAIIGGLCRLPDTHIRVVEPGADKRAMLAERFGVTPLEEPPAAWSADCIVVLAVKPQQLKAVCATLAPRLQGALVVSIAAGVDVATLSRWLGGSDRIVRVMPNTPAMVGKGMSGLYAAPAVSKSDRQAAEVILQAVGQTRWVATEAGIDDVIAISGSGPAYVFHFVEALEATGRQLGFDEATARELALATFEGAIELLRQSGESAGDLKRKVMSKGGTTERAIASFEADGVAEAIVRGALACRARAVEMSEEFSRS</sequence>
<evidence type="ECO:0000256" key="1">
    <source>
        <dbReference type="ARBA" id="ARBA00005525"/>
    </source>
</evidence>
<evidence type="ECO:0000256" key="5">
    <source>
        <dbReference type="NCBIfam" id="TIGR00112"/>
    </source>
</evidence>
<comment type="function">
    <text evidence="4">Catalyzes the reduction of 1-pyrroline-5-carboxylate (PCA) to L-proline.</text>
</comment>
<dbReference type="Pfam" id="PF03807">
    <property type="entry name" value="F420_oxidored"/>
    <property type="match status" value="1"/>
</dbReference>
<reference evidence="10" key="1">
    <citation type="submission" date="2017-06" db="EMBL/GenBank/DDBJ databases">
        <title>Whole genome sequence of Laribacter hongkongensis LHGZ1.</title>
        <authorList>
            <person name="Chen D."/>
            <person name="Wu H."/>
            <person name="Chen J."/>
        </authorList>
    </citation>
    <scope>NUCLEOTIDE SEQUENCE [LARGE SCALE GENOMIC DNA]</scope>
    <source>
        <strain evidence="10">LHGZ1</strain>
    </source>
</reference>
<dbReference type="PANTHER" id="PTHR11645">
    <property type="entry name" value="PYRROLINE-5-CARBOXYLATE REDUCTASE"/>
    <property type="match status" value="1"/>
</dbReference>
<keyword evidence="2 4" id="KW-0521">NADP</keyword>
<comment type="pathway">
    <text evidence="4">Amino-acid biosynthesis; L-proline biosynthesis; L-proline from L-glutamate 5-semialdehyde: step 1/1.</text>
</comment>
<dbReference type="NCBIfam" id="TIGR00112">
    <property type="entry name" value="proC"/>
    <property type="match status" value="1"/>
</dbReference>
<feature type="binding site" evidence="6">
    <location>
        <begin position="7"/>
        <end position="12"/>
    </location>
    <ligand>
        <name>NADP(+)</name>
        <dbReference type="ChEBI" id="CHEBI:58349"/>
    </ligand>
</feature>
<gene>
    <name evidence="4" type="primary">proC</name>
    <name evidence="9" type="ORF">LHGZ1_0035</name>
</gene>
<feature type="binding site" evidence="6">
    <location>
        <begin position="66"/>
        <end position="69"/>
    </location>
    <ligand>
        <name>NADP(+)</name>
        <dbReference type="ChEBI" id="CHEBI:58349"/>
    </ligand>
</feature>
<feature type="domain" description="Pyrroline-5-carboxylate reductase catalytic N-terminal" evidence="7">
    <location>
        <begin position="4"/>
        <end position="94"/>
    </location>
</feature>
<keyword evidence="4" id="KW-0641">Proline biosynthesis</keyword>
<dbReference type="GO" id="GO:0005737">
    <property type="term" value="C:cytoplasm"/>
    <property type="evidence" value="ECO:0007669"/>
    <property type="project" value="UniProtKB-SubCell"/>
</dbReference>
<dbReference type="InterPro" id="IPR008927">
    <property type="entry name" value="6-PGluconate_DH-like_C_sf"/>
</dbReference>
<dbReference type="SUPFAM" id="SSF51735">
    <property type="entry name" value="NAD(P)-binding Rossmann-fold domains"/>
    <property type="match status" value="1"/>
</dbReference>